<dbReference type="GO" id="GO:0046872">
    <property type="term" value="F:metal ion binding"/>
    <property type="evidence" value="ECO:0007669"/>
    <property type="project" value="UniProtKB-KW"/>
</dbReference>
<dbReference type="Pfam" id="PF02678">
    <property type="entry name" value="Pirin"/>
    <property type="match status" value="1"/>
</dbReference>
<dbReference type="PIRSF" id="PIRSF006232">
    <property type="entry name" value="Pirin"/>
    <property type="match status" value="1"/>
</dbReference>
<dbReference type="CDD" id="cd02909">
    <property type="entry name" value="cupin_pirin_N"/>
    <property type="match status" value="1"/>
</dbReference>
<sequence>MTVRRIAKIFKSRPTIEGAGVHLKRAFGYSQVPLFDPFLMLDDFHSANPAEYLAGFPWHPHRGIETITYVLEGVVEHGDSMGNRGVIGAGDVQWMTAGSGIIHQEMPKESPSGVMWGFQFWANLPAERKMMAPRYQEVKAAEIPVATVDGVQVRVVAGEVAGVRGPVRDVVIDPELLDVSIPAGGEFRHPLPEGHTAIAYLLDGEGFFDERRDPFDVEMVGAGWMDLSRRCCLGPETVVLYEPDGSEIRVRAADRPVRFLFISGKPLHEPVAWYGPIVMNTQDELRVAFDEYAKGTFVKEAGSVELV</sequence>
<feature type="binding site" evidence="2">
    <location>
        <position position="105"/>
    </location>
    <ligand>
        <name>Fe cation</name>
        <dbReference type="ChEBI" id="CHEBI:24875"/>
    </ligand>
</feature>
<evidence type="ECO:0000256" key="3">
    <source>
        <dbReference type="RuleBase" id="RU003457"/>
    </source>
</evidence>
<evidence type="ECO:0008006" key="8">
    <source>
        <dbReference type="Google" id="ProtNLM"/>
    </source>
</evidence>
<dbReference type="InterPro" id="IPR011051">
    <property type="entry name" value="RmlC_Cupin_sf"/>
</dbReference>
<feature type="domain" description="Pirin N-terminal" evidence="4">
    <location>
        <begin position="21"/>
        <end position="121"/>
    </location>
</feature>
<accession>A0A6V8NHC1</accession>
<feature type="binding site" evidence="2">
    <location>
        <position position="59"/>
    </location>
    <ligand>
        <name>Fe cation</name>
        <dbReference type="ChEBI" id="CHEBI:24875"/>
    </ligand>
</feature>
<dbReference type="SUPFAM" id="SSF51182">
    <property type="entry name" value="RmlC-like cupins"/>
    <property type="match status" value="1"/>
</dbReference>
<evidence type="ECO:0000259" key="5">
    <source>
        <dbReference type="Pfam" id="PF05726"/>
    </source>
</evidence>
<dbReference type="InterPro" id="IPR003829">
    <property type="entry name" value="Pirin_N_dom"/>
</dbReference>
<protein>
    <recommendedName>
        <fullName evidence="8">Pirin</fullName>
    </recommendedName>
</protein>
<dbReference type="PANTHER" id="PTHR13903:SF8">
    <property type="entry name" value="PIRIN"/>
    <property type="match status" value="1"/>
</dbReference>
<dbReference type="EMBL" id="BLXZ01000009">
    <property type="protein sequence ID" value="GFO70319.1"/>
    <property type="molecule type" value="Genomic_DNA"/>
</dbReference>
<keyword evidence="7" id="KW-1185">Reference proteome</keyword>
<reference evidence="7" key="1">
    <citation type="submission" date="2020-06" db="EMBL/GenBank/DDBJ databases">
        <title>Draft genomic sequecing of Geomonas sp. Red745.</title>
        <authorList>
            <person name="Itoh H."/>
            <person name="Xu Z.X."/>
            <person name="Ushijima N."/>
            <person name="Masuda Y."/>
            <person name="Shiratori Y."/>
            <person name="Senoo K."/>
        </authorList>
    </citation>
    <scope>NUCLEOTIDE SEQUENCE [LARGE SCALE GENOMIC DNA]</scope>
    <source>
        <strain evidence="7">Red745</strain>
    </source>
</reference>
<proteinExistence type="inferred from homology"/>
<dbReference type="InterPro" id="IPR014710">
    <property type="entry name" value="RmlC-like_jellyroll"/>
</dbReference>
<comment type="caution">
    <text evidence="6">The sequence shown here is derived from an EMBL/GenBank/DDBJ whole genome shotgun (WGS) entry which is preliminary data.</text>
</comment>
<evidence type="ECO:0000256" key="1">
    <source>
        <dbReference type="ARBA" id="ARBA00008416"/>
    </source>
</evidence>
<comment type="similarity">
    <text evidence="1 3">Belongs to the pirin family.</text>
</comment>
<dbReference type="RefSeq" id="WP_183362932.1">
    <property type="nucleotide sequence ID" value="NZ_BLXZ01000009.1"/>
</dbReference>
<comment type="cofactor">
    <cofactor evidence="2">
        <name>Fe cation</name>
        <dbReference type="ChEBI" id="CHEBI:24875"/>
    </cofactor>
    <text evidence="2">Binds 1 Fe cation per subunit.</text>
</comment>
<feature type="binding site" evidence="2">
    <location>
        <position position="61"/>
    </location>
    <ligand>
        <name>Fe cation</name>
        <dbReference type="ChEBI" id="CHEBI:24875"/>
    </ligand>
</feature>
<dbReference type="PANTHER" id="PTHR13903">
    <property type="entry name" value="PIRIN-RELATED"/>
    <property type="match status" value="1"/>
</dbReference>
<dbReference type="Pfam" id="PF05726">
    <property type="entry name" value="Pirin_C"/>
    <property type="match status" value="1"/>
</dbReference>
<keyword evidence="2" id="KW-0479">Metal-binding</keyword>
<evidence type="ECO:0000313" key="6">
    <source>
        <dbReference type="EMBL" id="GFO70319.1"/>
    </source>
</evidence>
<dbReference type="Gene3D" id="2.60.120.10">
    <property type="entry name" value="Jelly Rolls"/>
    <property type="match status" value="2"/>
</dbReference>
<gene>
    <name evidence="6" type="ORF">GMLC_38980</name>
</gene>
<evidence type="ECO:0000256" key="2">
    <source>
        <dbReference type="PIRSR" id="PIRSR006232-1"/>
    </source>
</evidence>
<dbReference type="InterPro" id="IPR008778">
    <property type="entry name" value="Pirin_C_dom"/>
</dbReference>
<feature type="domain" description="Pirin C-terminal" evidence="5">
    <location>
        <begin position="177"/>
        <end position="297"/>
    </location>
</feature>
<organism evidence="6 7">
    <name type="scientific">Geomonas limicola</name>
    <dbReference type="NCBI Taxonomy" id="2740186"/>
    <lineage>
        <taxon>Bacteria</taxon>
        <taxon>Pseudomonadati</taxon>
        <taxon>Thermodesulfobacteriota</taxon>
        <taxon>Desulfuromonadia</taxon>
        <taxon>Geobacterales</taxon>
        <taxon>Geobacteraceae</taxon>
        <taxon>Geomonas</taxon>
    </lineage>
</organism>
<dbReference type="InterPro" id="IPR012093">
    <property type="entry name" value="Pirin"/>
</dbReference>
<dbReference type="AlphaFoldDB" id="A0A6V8NHC1"/>
<keyword evidence="2" id="KW-0408">Iron</keyword>
<evidence type="ECO:0000313" key="7">
    <source>
        <dbReference type="Proteomes" id="UP000587586"/>
    </source>
</evidence>
<evidence type="ECO:0000259" key="4">
    <source>
        <dbReference type="Pfam" id="PF02678"/>
    </source>
</evidence>
<dbReference type="Proteomes" id="UP000587586">
    <property type="component" value="Unassembled WGS sequence"/>
</dbReference>
<feature type="binding site" evidence="2">
    <location>
        <position position="103"/>
    </location>
    <ligand>
        <name>Fe cation</name>
        <dbReference type="ChEBI" id="CHEBI:24875"/>
    </ligand>
</feature>
<name>A0A6V8NHC1_9BACT</name>
<dbReference type="CDD" id="cd02247">
    <property type="entry name" value="cupin_pirin_C"/>
    <property type="match status" value="1"/>
</dbReference>